<accession>A0A1P8WJL9</accession>
<evidence type="ECO:0000256" key="3">
    <source>
        <dbReference type="ARBA" id="ARBA00024356"/>
    </source>
</evidence>
<evidence type="ECO:0000313" key="5">
    <source>
        <dbReference type="Proteomes" id="UP000187735"/>
    </source>
</evidence>
<sequence length="493" mass="55430">MPTTAIRLQRTDTILQPDQTRVLLRPFSPGDAQRCGRVISRILALPEDQVGPLLDEVSAEFSERHPEIQRMFLERFEQVRAQHVPEEGVSDACRSLIGAYFLAEYSLESAALFNPSIVPHVDQSNLPPGALRFVLSLRATGEGHISSITFRTGIVHADNRIEVLKPGHLLTEPRQIPNSAYEKGLFSRKLIELGLDGDFTDRVLQRLVDPFSTSELRRSIDEEMELERNSDGVLQQDQGTAHGIWMLARSNYEVQFQPQQKLSERILFPATPTQINGIEDARFVRFRNDDGSYIYYATFTAYDGNVIMPELVQTDDFLKFRFITLNGPAAKNKGMAMFPRKINGRYAMLSRQDNECISIMFSDNIHFWNQRQVLLKPKFPWELVQLGNCGSPIETDAGWLVLSHGVGAMRKYCIGAFLLDLEDPGMVIGRLREPLLSPNAVEREGYVPNVVYTCGAYLHGSELIIPYAMADHATGFATVPVADVLAAMEPESE</sequence>
<keyword evidence="2 4" id="KW-0808">Transferase</keyword>
<name>A0A1P8WJL9_9PLAN</name>
<protein>
    <submittedName>
        <fullName evidence="4">Beta-1,4-mannooligosaccharide phosphorylase</fullName>
        <ecNumber evidence="4">2.4.1.-</ecNumber>
    </submittedName>
</protein>
<dbReference type="EMBL" id="CP017641">
    <property type="protein sequence ID" value="APZ94250.1"/>
    <property type="molecule type" value="Genomic_DNA"/>
</dbReference>
<dbReference type="GO" id="GO:0016757">
    <property type="term" value="F:glycosyltransferase activity"/>
    <property type="evidence" value="ECO:0007669"/>
    <property type="project" value="UniProtKB-KW"/>
</dbReference>
<dbReference type="CDD" id="cd18613">
    <property type="entry name" value="GH130"/>
    <property type="match status" value="1"/>
</dbReference>
<keyword evidence="5" id="KW-1185">Reference proteome</keyword>
<dbReference type="STRING" id="1891926.Fuma_03875"/>
<evidence type="ECO:0000256" key="1">
    <source>
        <dbReference type="ARBA" id="ARBA00022676"/>
    </source>
</evidence>
<dbReference type="PANTHER" id="PTHR34106:SF4">
    <property type="entry name" value="BLL5143 PROTEIN"/>
    <property type="match status" value="1"/>
</dbReference>
<comment type="similarity">
    <text evidence="3">Belongs to the glycosyl hydrolase 130 family.</text>
</comment>
<proteinExistence type="inferred from homology"/>
<dbReference type="Gene3D" id="2.115.10.20">
    <property type="entry name" value="Glycosyl hydrolase domain, family 43"/>
    <property type="match status" value="1"/>
</dbReference>
<dbReference type="InterPro" id="IPR007184">
    <property type="entry name" value="Mannoside_phosphorylase"/>
</dbReference>
<dbReference type="KEGG" id="fmr:Fuma_03875"/>
<dbReference type="Pfam" id="PF04041">
    <property type="entry name" value="Glyco_hydro_130"/>
    <property type="match status" value="1"/>
</dbReference>
<dbReference type="EC" id="2.4.1.-" evidence="4"/>
<gene>
    <name evidence="4" type="ORF">Fuma_03875</name>
</gene>
<dbReference type="RefSeq" id="WP_179954420.1">
    <property type="nucleotide sequence ID" value="NZ_CP017641.1"/>
</dbReference>
<evidence type="ECO:0000313" key="4">
    <source>
        <dbReference type="EMBL" id="APZ94250.1"/>
    </source>
</evidence>
<dbReference type="SUPFAM" id="SSF75005">
    <property type="entry name" value="Arabinanase/levansucrase/invertase"/>
    <property type="match status" value="1"/>
</dbReference>
<dbReference type="InterPro" id="IPR023296">
    <property type="entry name" value="Glyco_hydro_beta-prop_sf"/>
</dbReference>
<evidence type="ECO:0000256" key="2">
    <source>
        <dbReference type="ARBA" id="ARBA00022679"/>
    </source>
</evidence>
<keyword evidence="1 4" id="KW-0328">Glycosyltransferase</keyword>
<dbReference type="Proteomes" id="UP000187735">
    <property type="component" value="Chromosome"/>
</dbReference>
<organism evidence="4 5">
    <name type="scientific">Fuerstiella marisgermanici</name>
    <dbReference type="NCBI Taxonomy" id="1891926"/>
    <lineage>
        <taxon>Bacteria</taxon>
        <taxon>Pseudomonadati</taxon>
        <taxon>Planctomycetota</taxon>
        <taxon>Planctomycetia</taxon>
        <taxon>Planctomycetales</taxon>
        <taxon>Planctomycetaceae</taxon>
        <taxon>Fuerstiella</taxon>
    </lineage>
</organism>
<dbReference type="PANTHER" id="PTHR34106">
    <property type="entry name" value="GLYCOSIDASE"/>
    <property type="match status" value="1"/>
</dbReference>
<reference evidence="4 5" key="1">
    <citation type="journal article" date="2016" name="Front. Microbiol.">
        <title>Fuerstia marisgermanicae gen. nov., sp. nov., an Unusual Member of the Phylum Planctomycetes from the German Wadden Sea.</title>
        <authorList>
            <person name="Kohn T."/>
            <person name="Heuer A."/>
            <person name="Jogler M."/>
            <person name="Vollmers J."/>
            <person name="Boedeker C."/>
            <person name="Bunk B."/>
            <person name="Rast P."/>
            <person name="Borchert D."/>
            <person name="Glockner I."/>
            <person name="Freese H.M."/>
            <person name="Klenk H.P."/>
            <person name="Overmann J."/>
            <person name="Kaster A.K."/>
            <person name="Rohde M."/>
            <person name="Wiegand S."/>
            <person name="Jogler C."/>
        </authorList>
    </citation>
    <scope>NUCLEOTIDE SEQUENCE [LARGE SCALE GENOMIC DNA]</scope>
    <source>
        <strain evidence="4 5">NH11</strain>
    </source>
</reference>
<dbReference type="AlphaFoldDB" id="A0A1P8WJL9"/>